<dbReference type="AlphaFoldDB" id="A0A2K9NDP4"/>
<dbReference type="KEGG" id="ncb:C0V82_14260"/>
<proteinExistence type="predicted"/>
<keyword evidence="2" id="KW-1185">Reference proteome</keyword>
<protein>
    <submittedName>
        <fullName evidence="1">Uncharacterized protein</fullName>
    </submittedName>
</protein>
<evidence type="ECO:0000313" key="1">
    <source>
        <dbReference type="EMBL" id="AUN31270.1"/>
    </source>
</evidence>
<gene>
    <name evidence="1" type="ORF">C0V82_14260</name>
</gene>
<evidence type="ECO:0000313" key="2">
    <source>
        <dbReference type="Proteomes" id="UP000234752"/>
    </source>
</evidence>
<dbReference type="EMBL" id="CP025611">
    <property type="protein sequence ID" value="AUN31270.1"/>
    <property type="molecule type" value="Genomic_DNA"/>
</dbReference>
<accession>A0A2K9NDP4</accession>
<sequence>MVNVKITPEGVQALRFAVAFMAGFEDGETQEGVPDALGNLRKLVEQLADADTKALSAEELSVWCFETEVRAEVILSLAMAFADCQAPPEAFSEQFYEECIAGVGLDDINIQHLREQMPHFDKLLITQVSDGDACDAAEWLLTRGVFGLLAKVATPVRQYDADGSDSWRSSWGRVYTGWVYADDMNVLGERAMAWALARHEQDRFKAV</sequence>
<dbReference type="OrthoDB" id="8420809at2"/>
<dbReference type="RefSeq" id="WP_102112877.1">
    <property type="nucleotide sequence ID" value="NZ_BMGN01000005.1"/>
</dbReference>
<dbReference type="Proteomes" id="UP000234752">
    <property type="component" value="Chromosome eg_1"/>
</dbReference>
<organism evidence="1 2">
    <name type="scientific">Niveispirillum cyanobacteriorum</name>
    <dbReference type="NCBI Taxonomy" id="1612173"/>
    <lineage>
        <taxon>Bacteria</taxon>
        <taxon>Pseudomonadati</taxon>
        <taxon>Pseudomonadota</taxon>
        <taxon>Alphaproteobacteria</taxon>
        <taxon>Rhodospirillales</taxon>
        <taxon>Azospirillaceae</taxon>
        <taxon>Niveispirillum</taxon>
    </lineage>
</organism>
<reference evidence="1 2" key="1">
    <citation type="submission" date="2017-12" db="EMBL/GenBank/DDBJ databases">
        <title>Genomes of bacteria within cyanobacterial aggregates.</title>
        <authorList>
            <person name="Cai H."/>
        </authorList>
    </citation>
    <scope>NUCLEOTIDE SEQUENCE [LARGE SCALE GENOMIC DNA]</scope>
    <source>
        <strain evidence="1 2">TH16</strain>
    </source>
</reference>
<name>A0A2K9NDP4_9PROT</name>